<protein>
    <submittedName>
        <fullName evidence="1">Uncharacterized protein</fullName>
    </submittedName>
</protein>
<dbReference type="Proteomes" id="UP001186974">
    <property type="component" value="Unassembled WGS sequence"/>
</dbReference>
<gene>
    <name evidence="1" type="ORF">LTS18_014942</name>
</gene>
<organism evidence="1 2">
    <name type="scientific">Coniosporium uncinatum</name>
    <dbReference type="NCBI Taxonomy" id="93489"/>
    <lineage>
        <taxon>Eukaryota</taxon>
        <taxon>Fungi</taxon>
        <taxon>Dikarya</taxon>
        <taxon>Ascomycota</taxon>
        <taxon>Pezizomycotina</taxon>
        <taxon>Dothideomycetes</taxon>
        <taxon>Dothideomycetes incertae sedis</taxon>
        <taxon>Coniosporium</taxon>
    </lineage>
</organism>
<dbReference type="EMBL" id="JAWDJW010011219">
    <property type="protein sequence ID" value="KAK3044956.1"/>
    <property type="molecule type" value="Genomic_DNA"/>
</dbReference>
<keyword evidence="2" id="KW-1185">Reference proteome</keyword>
<feature type="non-terminal residue" evidence="1">
    <location>
        <position position="390"/>
    </location>
</feature>
<evidence type="ECO:0000313" key="1">
    <source>
        <dbReference type="EMBL" id="KAK3044956.1"/>
    </source>
</evidence>
<reference evidence="1" key="1">
    <citation type="submission" date="2024-09" db="EMBL/GenBank/DDBJ databases">
        <title>Black Yeasts Isolated from many extreme environments.</title>
        <authorList>
            <person name="Coleine C."/>
            <person name="Stajich J.E."/>
            <person name="Selbmann L."/>
        </authorList>
    </citation>
    <scope>NUCLEOTIDE SEQUENCE</scope>
    <source>
        <strain evidence="1">CCFEE 5737</strain>
    </source>
</reference>
<sequence length="390" mass="43192">MALRDIKRRCWTKCGWAGLQDVRTGEQTDRMESFFLGETSKYLYLLFDETHPLNHLDEPVVFTTEGHPLVIPKSIRKRPAYSESAYDPYLMDTAATCPLPPPSVPLTISATAARSDLFHAASLARLHLMPTIEQLDSPLVEFNADHPSISLSDIRSPSNYTYFPWTLPPEYVPTNAMSSIMLTRTTFDLSFPNLPNNVINLGALRRTGEGVVVNSMSGLRLGMVREETMDVDLSIPNSNPNDLFRIYAVSNVMLGRDEKVLVPRGLIADFNPVDPYFTRTRNIVLVDLIIDAPPDISPQTEPTRSPEPTLNPNTSFQAIELSPDMISSLAAAGGRSGDNNNDDRNHNPTHPDPSFLSSLLANLQNMLSNDIPLATFPLSAQATAHPSLHR</sequence>
<comment type="caution">
    <text evidence="1">The sequence shown here is derived from an EMBL/GenBank/DDBJ whole genome shotgun (WGS) entry which is preliminary data.</text>
</comment>
<evidence type="ECO:0000313" key="2">
    <source>
        <dbReference type="Proteomes" id="UP001186974"/>
    </source>
</evidence>
<proteinExistence type="predicted"/>
<accession>A0ACC3CUT0</accession>
<name>A0ACC3CUT0_9PEZI</name>